<feature type="compositionally biased region" description="Acidic residues" evidence="1">
    <location>
        <begin position="1"/>
        <end position="18"/>
    </location>
</feature>
<name>A0A563EGY4_9PSEU</name>
<gene>
    <name evidence="2" type="ORF">FKR81_38115</name>
</gene>
<dbReference type="AlphaFoldDB" id="A0A563EGY4"/>
<keyword evidence="3" id="KW-1185">Reference proteome</keyword>
<evidence type="ECO:0000256" key="1">
    <source>
        <dbReference type="SAM" id="MobiDB-lite"/>
    </source>
</evidence>
<feature type="region of interest" description="Disordered" evidence="1">
    <location>
        <begin position="1"/>
        <end position="33"/>
    </location>
</feature>
<dbReference type="Proteomes" id="UP000316639">
    <property type="component" value="Unassembled WGS sequence"/>
</dbReference>
<sequence>MRDDWDYDEVDVYEDEPEDRPSQPDPDGLTGTDPARVVRVIVNDGADVLAVRLADGWEHVVDPRALGAAVLAAMNDAVVQVLAVDRPAPQPVRRAPSSAEPITAADTLRLVDAVFADLDAYTRRLTETVDHPVQVRSRGGHVHGTAQAGQVLELIPAPDWAAVARGTELEAELAEVLRELRQRSTPHEAVPDSPAIAEVLSALADPQALLRRVGLSS</sequence>
<protein>
    <submittedName>
        <fullName evidence="2">Uncharacterized protein</fullName>
    </submittedName>
</protein>
<dbReference type="EMBL" id="VOBR01000038">
    <property type="protein sequence ID" value="TWP45792.1"/>
    <property type="molecule type" value="Genomic_DNA"/>
</dbReference>
<dbReference type="OrthoDB" id="3697557at2"/>
<comment type="caution">
    <text evidence="2">The sequence shown here is derived from an EMBL/GenBank/DDBJ whole genome shotgun (WGS) entry which is preliminary data.</text>
</comment>
<accession>A0A563EGY4</accession>
<proteinExistence type="predicted"/>
<reference evidence="2 3" key="1">
    <citation type="submission" date="2019-07" db="EMBL/GenBank/DDBJ databases">
        <title>Lentzea xizangensis sp. nov., isolated from Qinghai-Tibetan Plateau Soils.</title>
        <authorList>
            <person name="Huang J."/>
        </authorList>
    </citation>
    <scope>NUCLEOTIDE SEQUENCE [LARGE SCALE GENOMIC DNA]</scope>
    <source>
        <strain evidence="2 3">FXJ1.1311</strain>
    </source>
</reference>
<evidence type="ECO:0000313" key="2">
    <source>
        <dbReference type="EMBL" id="TWP45792.1"/>
    </source>
</evidence>
<dbReference type="RefSeq" id="WP_146359330.1">
    <property type="nucleotide sequence ID" value="NZ_VOBR01000038.1"/>
</dbReference>
<evidence type="ECO:0000313" key="3">
    <source>
        <dbReference type="Proteomes" id="UP000316639"/>
    </source>
</evidence>
<organism evidence="2 3">
    <name type="scientific">Lentzea tibetensis</name>
    <dbReference type="NCBI Taxonomy" id="2591470"/>
    <lineage>
        <taxon>Bacteria</taxon>
        <taxon>Bacillati</taxon>
        <taxon>Actinomycetota</taxon>
        <taxon>Actinomycetes</taxon>
        <taxon>Pseudonocardiales</taxon>
        <taxon>Pseudonocardiaceae</taxon>
        <taxon>Lentzea</taxon>
    </lineage>
</organism>